<evidence type="ECO:0000256" key="16">
    <source>
        <dbReference type="ARBA" id="ARBA00023136"/>
    </source>
</evidence>
<dbReference type="GO" id="GO:0017119">
    <property type="term" value="C:Golgi transport complex"/>
    <property type="evidence" value="ECO:0007669"/>
    <property type="project" value="TreeGrafter"/>
</dbReference>
<dbReference type="EMBL" id="JTDF01002069">
    <property type="protein sequence ID" value="KAF8569211.1"/>
    <property type="molecule type" value="Genomic_DNA"/>
</dbReference>
<feature type="region of interest" description="Disordered" evidence="22">
    <location>
        <begin position="1"/>
        <end position="255"/>
    </location>
</feature>
<dbReference type="PANTHER" id="PTHR12961">
    <property type="entry name" value="CONSERVED OLIGOMERIC GOLGI COMPLEX COMPONENT 2"/>
    <property type="match status" value="1"/>
</dbReference>
<name>A0A8T0DRB3_9TREM</name>
<evidence type="ECO:0000256" key="17">
    <source>
        <dbReference type="ARBA" id="ARBA00023163"/>
    </source>
</evidence>
<keyword evidence="8" id="KW-0479">Metal-binding</keyword>
<comment type="subcellular location">
    <subcellularLocation>
        <location evidence="2">Chromosome</location>
    </subcellularLocation>
    <subcellularLocation>
        <location evidence="3">Golgi apparatus membrane</location>
        <topology evidence="3">Peripheral membrane protein</topology>
    </subcellularLocation>
    <subcellularLocation>
        <location evidence="1">Nucleus</location>
    </subcellularLocation>
</comment>
<dbReference type="OrthoDB" id="332281at2759"/>
<feature type="compositionally biased region" description="Low complexity" evidence="22">
    <location>
        <begin position="168"/>
        <end position="183"/>
    </location>
</feature>
<dbReference type="GO" id="GO:0005634">
    <property type="term" value="C:nucleus"/>
    <property type="evidence" value="ECO:0007669"/>
    <property type="project" value="UniProtKB-SubCell"/>
</dbReference>
<feature type="compositionally biased region" description="Polar residues" evidence="22">
    <location>
        <begin position="1"/>
        <end position="11"/>
    </location>
</feature>
<evidence type="ECO:0000256" key="10">
    <source>
        <dbReference type="ARBA" id="ARBA00022833"/>
    </source>
</evidence>
<comment type="caution">
    <text evidence="24">The sequence shown here is derived from an EMBL/GenBank/DDBJ whole genome shotgun (WGS) entry which is preliminary data.</text>
</comment>
<feature type="coiled-coil region" evidence="21">
    <location>
        <begin position="412"/>
        <end position="472"/>
    </location>
</feature>
<dbReference type="PROSITE" id="PS01360">
    <property type="entry name" value="ZF_MYND_1"/>
    <property type="match status" value="1"/>
</dbReference>
<feature type="compositionally biased region" description="Low complexity" evidence="22">
    <location>
        <begin position="110"/>
        <end position="135"/>
    </location>
</feature>
<evidence type="ECO:0000256" key="14">
    <source>
        <dbReference type="ARBA" id="ARBA00023034"/>
    </source>
</evidence>
<dbReference type="Pfam" id="PF24324">
    <property type="entry name" value="MYND_ZMYND11_ZMYD8"/>
    <property type="match status" value="1"/>
</dbReference>
<dbReference type="GO" id="GO:0005694">
    <property type="term" value="C:chromosome"/>
    <property type="evidence" value="ECO:0007669"/>
    <property type="project" value="UniProtKB-SubCell"/>
</dbReference>
<evidence type="ECO:0000259" key="23">
    <source>
        <dbReference type="PROSITE" id="PS50865"/>
    </source>
</evidence>
<comment type="similarity">
    <text evidence="4">Belongs to the COG2 family.</text>
</comment>
<evidence type="ECO:0000256" key="18">
    <source>
        <dbReference type="ARBA" id="ARBA00023242"/>
    </source>
</evidence>
<keyword evidence="15" id="KW-0103">Bromodomain</keyword>
<dbReference type="Pfam" id="PF06148">
    <property type="entry name" value="COG2_N"/>
    <property type="match status" value="1"/>
</dbReference>
<keyword evidence="16" id="KW-0472">Membrane</keyword>
<gene>
    <name evidence="24" type="ORF">P879_05917</name>
</gene>
<evidence type="ECO:0000313" key="25">
    <source>
        <dbReference type="Proteomes" id="UP000699462"/>
    </source>
</evidence>
<keyword evidence="13" id="KW-0805">Transcription regulation</keyword>
<keyword evidence="9 20" id="KW-0863">Zinc-finger</keyword>
<dbReference type="GO" id="GO:0006891">
    <property type="term" value="P:intra-Golgi vesicle-mediated transport"/>
    <property type="evidence" value="ECO:0007669"/>
    <property type="project" value="TreeGrafter"/>
</dbReference>
<evidence type="ECO:0000256" key="15">
    <source>
        <dbReference type="ARBA" id="ARBA00023117"/>
    </source>
</evidence>
<evidence type="ECO:0000256" key="21">
    <source>
        <dbReference type="SAM" id="Coils"/>
    </source>
</evidence>
<dbReference type="FunFam" id="6.10.140.2220:FF:000002">
    <property type="entry name" value="Protein kinase C-binding protein 1 isoform C"/>
    <property type="match status" value="1"/>
</dbReference>
<dbReference type="GO" id="GO:0000139">
    <property type="term" value="C:Golgi membrane"/>
    <property type="evidence" value="ECO:0007669"/>
    <property type="project" value="UniProtKB-SubCell"/>
</dbReference>
<dbReference type="InterPro" id="IPR057053">
    <property type="entry name" value="MYND_ZMYND11_ZMYD8"/>
</dbReference>
<keyword evidence="11" id="KW-0156">Chromatin regulator</keyword>
<keyword evidence="18" id="KW-0539">Nucleus</keyword>
<evidence type="ECO:0000256" key="22">
    <source>
        <dbReference type="SAM" id="MobiDB-lite"/>
    </source>
</evidence>
<evidence type="ECO:0000256" key="13">
    <source>
        <dbReference type="ARBA" id="ARBA00023015"/>
    </source>
</evidence>
<evidence type="ECO:0000256" key="6">
    <source>
        <dbReference type="ARBA" id="ARBA00022448"/>
    </source>
</evidence>
<feature type="compositionally biased region" description="Basic residues" evidence="22">
    <location>
        <begin position="68"/>
        <end position="77"/>
    </location>
</feature>
<dbReference type="InterPro" id="IPR024602">
    <property type="entry name" value="COG_su2_N"/>
</dbReference>
<dbReference type="GO" id="GO:0007030">
    <property type="term" value="P:Golgi organization"/>
    <property type="evidence" value="ECO:0007669"/>
    <property type="project" value="InterPro"/>
</dbReference>
<dbReference type="PROSITE" id="PS50865">
    <property type="entry name" value="ZF_MYND_2"/>
    <property type="match status" value="1"/>
</dbReference>
<evidence type="ECO:0000256" key="5">
    <source>
        <dbReference type="ARBA" id="ARBA00020977"/>
    </source>
</evidence>
<reference evidence="24 25" key="1">
    <citation type="submission" date="2019-07" db="EMBL/GenBank/DDBJ databases">
        <title>Annotation for the trematode Paragonimus westermani.</title>
        <authorList>
            <person name="Choi Y.-J."/>
        </authorList>
    </citation>
    <scope>NUCLEOTIDE SEQUENCE [LARGE SCALE GENOMIC DNA]</scope>
    <source>
        <strain evidence="24">180907_Pwestermani</strain>
    </source>
</reference>
<keyword evidence="6" id="KW-0813">Transport</keyword>
<keyword evidence="21" id="KW-0175">Coiled coil</keyword>
<dbReference type="GO" id="GO:0008270">
    <property type="term" value="F:zinc ion binding"/>
    <property type="evidence" value="ECO:0007669"/>
    <property type="project" value="UniProtKB-KW"/>
</dbReference>
<evidence type="ECO:0000256" key="4">
    <source>
        <dbReference type="ARBA" id="ARBA00007603"/>
    </source>
</evidence>
<dbReference type="GO" id="GO:0140006">
    <property type="term" value="F:histone H3 reader activity"/>
    <property type="evidence" value="ECO:0007669"/>
    <property type="project" value="UniProtKB-ARBA"/>
</dbReference>
<dbReference type="AlphaFoldDB" id="A0A8T0DRB3"/>
<accession>A0A8T0DRB3</accession>
<keyword evidence="17" id="KW-0804">Transcription</keyword>
<evidence type="ECO:0000256" key="19">
    <source>
        <dbReference type="ARBA" id="ARBA00031344"/>
    </source>
</evidence>
<evidence type="ECO:0000256" key="11">
    <source>
        <dbReference type="ARBA" id="ARBA00022853"/>
    </source>
</evidence>
<sequence>MLSSDAENTNDLWPEIPSRPTKLASPTRGRPRSRNLKNVISPAKMTIARLKRSDVSGKNSAVESPRSGGKKTRRSSKHGNVVNDLNDRRDEDDELTDRCCSPTIGAESPTRIGRTQRGQQRLTSHSQSPSLQLSPGRKNLPVGLGASVTVKPSPTKRTSSATPKRRSSPSSNLSSYSSPSTSDADSDSGFTNRRRTLTGKNGEEDRKFRSPTRNSLGTKEMKLSGTSGTMLRRPPFAPPLAGSNTSSGMGARLPSDASNLTAATELLYASRQWSNVSGVHDHTGSATTPTAAVLAAAASLAGSNHPLAGALGTVASGLLTASSSSASGVSSLPAHGVALPRSHLPPNKRAAAAATAAALSGTGNGLTATYDMMGHLYGHQISPRGLDPLPQSPKKVVHKGVQTASQSCPDCKEREAQRLAELEEHKRALQELEERLTEQFKEEQAAATQAALEQAQLSMREAVEREQKLALEASEARFAEVLVQTKRRQWCRNCLSEAIYHCCWNTSYCSIPCQQEHWQNEHKRQCRRKRMVSANMSLHSISPFETTDSTIFAGAKLLDKKPLLEDTLDIAPSGLRFCFDREHFLNDEFHSDEFILAHDRRGTSLEQMRDSLLQYSNILKSSLVELINQDYADFVNLSTNLVGLDKAIDIIASPLQELHQSVSDLLRSLHTIGECISRLERWLAPSSTDIRINGVHSKRGSVHFSSANGTPRAGLVGVQLGEEDEEAEADTDIAEWPVEFLADYSLHEDPGLKIDRIANEYVKLHFFTKKCQHHPIVQHMKPRIQWITSTLQELLAQRLRLALDTAQLTSATGADQSSWSKKTAGEQLRQALSTYLVIDKLYELAQLYRQYALRPQLSQVCVVCEFSPMYTALLRLLYAGHNCLRFI</sequence>
<evidence type="ECO:0000256" key="12">
    <source>
        <dbReference type="ARBA" id="ARBA00022927"/>
    </source>
</evidence>
<keyword evidence="10" id="KW-0862">Zinc</keyword>
<dbReference type="GO" id="GO:0015031">
    <property type="term" value="P:protein transport"/>
    <property type="evidence" value="ECO:0007669"/>
    <property type="project" value="UniProtKB-KW"/>
</dbReference>
<dbReference type="Gene3D" id="6.10.140.2220">
    <property type="match status" value="1"/>
</dbReference>
<evidence type="ECO:0000256" key="9">
    <source>
        <dbReference type="ARBA" id="ARBA00022771"/>
    </source>
</evidence>
<dbReference type="Proteomes" id="UP000699462">
    <property type="component" value="Unassembled WGS sequence"/>
</dbReference>
<keyword evidence="12" id="KW-0653">Protein transport</keyword>
<evidence type="ECO:0000256" key="8">
    <source>
        <dbReference type="ARBA" id="ARBA00022723"/>
    </source>
</evidence>
<evidence type="ECO:0000256" key="20">
    <source>
        <dbReference type="PROSITE-ProRule" id="PRU00134"/>
    </source>
</evidence>
<dbReference type="SUPFAM" id="SSF144232">
    <property type="entry name" value="HIT/MYND zinc finger-like"/>
    <property type="match status" value="1"/>
</dbReference>
<feature type="domain" description="MYND-type" evidence="23">
    <location>
        <begin position="491"/>
        <end position="526"/>
    </location>
</feature>
<dbReference type="PANTHER" id="PTHR12961:SF0">
    <property type="entry name" value="CONSERVED OLIGOMERIC GOLGI COMPLEX SUBUNIT 2"/>
    <property type="match status" value="1"/>
</dbReference>
<protein>
    <recommendedName>
        <fullName evidence="5">Conserved oligomeric Golgi complex subunit 2</fullName>
    </recommendedName>
    <alternativeName>
        <fullName evidence="19">Component of oligomeric Golgi complex 2</fullName>
    </alternativeName>
</protein>
<dbReference type="InterPro" id="IPR009316">
    <property type="entry name" value="COG2"/>
</dbReference>
<evidence type="ECO:0000256" key="7">
    <source>
        <dbReference type="ARBA" id="ARBA00022454"/>
    </source>
</evidence>
<proteinExistence type="inferred from homology"/>
<evidence type="ECO:0000313" key="24">
    <source>
        <dbReference type="EMBL" id="KAF8569211.1"/>
    </source>
</evidence>
<evidence type="ECO:0000256" key="1">
    <source>
        <dbReference type="ARBA" id="ARBA00004123"/>
    </source>
</evidence>
<dbReference type="InterPro" id="IPR002893">
    <property type="entry name" value="Znf_MYND"/>
</dbReference>
<keyword evidence="14" id="KW-0333">Golgi apparatus</keyword>
<evidence type="ECO:0000256" key="3">
    <source>
        <dbReference type="ARBA" id="ARBA00004395"/>
    </source>
</evidence>
<feature type="compositionally biased region" description="Polar residues" evidence="22">
    <location>
        <begin position="150"/>
        <end position="162"/>
    </location>
</feature>
<organism evidence="24 25">
    <name type="scientific">Paragonimus westermani</name>
    <dbReference type="NCBI Taxonomy" id="34504"/>
    <lineage>
        <taxon>Eukaryota</taxon>
        <taxon>Metazoa</taxon>
        <taxon>Spiralia</taxon>
        <taxon>Lophotrochozoa</taxon>
        <taxon>Platyhelminthes</taxon>
        <taxon>Trematoda</taxon>
        <taxon>Digenea</taxon>
        <taxon>Plagiorchiida</taxon>
        <taxon>Troglotremata</taxon>
        <taxon>Troglotrematidae</taxon>
        <taxon>Paragonimus</taxon>
    </lineage>
</organism>
<dbReference type="GO" id="GO:0045892">
    <property type="term" value="P:negative regulation of DNA-templated transcription"/>
    <property type="evidence" value="ECO:0007669"/>
    <property type="project" value="UniProtKB-ARBA"/>
</dbReference>
<keyword evidence="7" id="KW-0158">Chromosome</keyword>
<evidence type="ECO:0000256" key="2">
    <source>
        <dbReference type="ARBA" id="ARBA00004286"/>
    </source>
</evidence>
<keyword evidence="25" id="KW-1185">Reference proteome</keyword>